<keyword evidence="25" id="KW-1185">Reference proteome</keyword>
<dbReference type="SUPFAM" id="SSF53244">
    <property type="entry name" value="MurD-like peptide ligases, peptide-binding domain"/>
    <property type="match status" value="1"/>
</dbReference>
<evidence type="ECO:0000256" key="15">
    <source>
        <dbReference type="ARBA" id="ARBA00072883"/>
    </source>
</evidence>
<dbReference type="InterPro" id="IPR036565">
    <property type="entry name" value="Mur-like_cat_sf"/>
</dbReference>
<dbReference type="EMBL" id="VSDO01000002">
    <property type="protein sequence ID" value="TYA12995.1"/>
    <property type="molecule type" value="Genomic_DNA"/>
</dbReference>
<dbReference type="Pfam" id="PF01225">
    <property type="entry name" value="Mur_ligase"/>
    <property type="match status" value="1"/>
</dbReference>
<keyword evidence="5 19" id="KW-0132">Cell division</keyword>
<comment type="PTM">
    <text evidence="19">Carboxylation is probably crucial for Mg(2+) binding and, consequently, for the gamma-phosphate positioning of ATP.</text>
</comment>
<keyword evidence="9 19" id="KW-0573">Peptidoglycan synthesis</keyword>
<dbReference type="GO" id="GO:0005737">
    <property type="term" value="C:cytoplasm"/>
    <property type="evidence" value="ECO:0007669"/>
    <property type="project" value="UniProtKB-SubCell"/>
</dbReference>
<dbReference type="NCBIfam" id="NF001124">
    <property type="entry name" value="PRK00139.1-2"/>
    <property type="match status" value="1"/>
</dbReference>
<feature type="binding site" evidence="19">
    <location>
        <position position="30"/>
    </location>
    <ligand>
        <name>UDP-N-acetyl-alpha-D-muramoyl-L-alanyl-D-glutamate</name>
        <dbReference type="ChEBI" id="CHEBI:83900"/>
    </ligand>
</feature>
<feature type="binding site" evidence="19">
    <location>
        <position position="184"/>
    </location>
    <ligand>
        <name>UDP-N-acetyl-alpha-D-muramoyl-L-alanyl-D-glutamate</name>
        <dbReference type="ChEBI" id="CHEBI:83900"/>
    </ligand>
</feature>
<dbReference type="GO" id="GO:0009252">
    <property type="term" value="P:peptidoglycan biosynthetic process"/>
    <property type="evidence" value="ECO:0007669"/>
    <property type="project" value="UniProtKB-UniRule"/>
</dbReference>
<evidence type="ECO:0000256" key="2">
    <source>
        <dbReference type="ARBA" id="ARBA00005898"/>
    </source>
</evidence>
<feature type="binding site" evidence="19">
    <location>
        <begin position="109"/>
        <end position="115"/>
    </location>
    <ligand>
        <name>ATP</name>
        <dbReference type="ChEBI" id="CHEBI:30616"/>
    </ligand>
</feature>
<evidence type="ECO:0000256" key="6">
    <source>
        <dbReference type="ARBA" id="ARBA00022741"/>
    </source>
</evidence>
<dbReference type="Proteomes" id="UP000325218">
    <property type="component" value="Unassembled WGS sequence"/>
</dbReference>
<proteinExistence type="inferred from homology"/>
<dbReference type="InterPro" id="IPR036615">
    <property type="entry name" value="Mur_ligase_C_dom_sf"/>
</dbReference>
<evidence type="ECO:0000256" key="11">
    <source>
        <dbReference type="ARBA" id="ARBA00023316"/>
    </source>
</evidence>
<feature type="domain" description="Mur ligase N-terminal catalytic" evidence="21">
    <location>
        <begin position="24"/>
        <end position="68"/>
    </location>
</feature>
<dbReference type="EC" id="6.3.2.13" evidence="14 19"/>
<dbReference type="InterPro" id="IPR018109">
    <property type="entry name" value="Folylpolyglutamate_synth_CS"/>
</dbReference>
<dbReference type="Gene3D" id="3.40.1190.10">
    <property type="entry name" value="Mur-like, catalytic domain"/>
    <property type="match status" value="1"/>
</dbReference>
<evidence type="ECO:0000256" key="14">
    <source>
        <dbReference type="ARBA" id="ARBA00066633"/>
    </source>
</evidence>
<evidence type="ECO:0000256" key="18">
    <source>
        <dbReference type="ARBA" id="ARBA00081560"/>
    </source>
</evidence>
<dbReference type="AlphaFoldDB" id="A0A5D0CVT9"/>
<dbReference type="InterPro" id="IPR013221">
    <property type="entry name" value="Mur_ligase_cen"/>
</dbReference>
<keyword evidence="10 19" id="KW-0131">Cell cycle</keyword>
<dbReference type="InterPro" id="IPR005761">
    <property type="entry name" value="UDP-N-AcMur-Glu-dNH2Pim_ligase"/>
</dbReference>
<comment type="function">
    <text evidence="13 19">Catalyzes the addition of meso-diaminopimelic acid to the nucleotide precursor UDP-N-acetylmuramoyl-L-alanyl-D-glutamate (UMAG) in the biosynthesis of bacterial cell-wall peptidoglycan.</text>
</comment>
<evidence type="ECO:0000256" key="13">
    <source>
        <dbReference type="ARBA" id="ARBA00056782"/>
    </source>
</evidence>
<comment type="pathway">
    <text evidence="1 19 20">Cell wall biogenesis; peptidoglycan biosynthesis.</text>
</comment>
<evidence type="ECO:0000256" key="19">
    <source>
        <dbReference type="HAMAP-Rule" id="MF_00208"/>
    </source>
</evidence>
<dbReference type="Gene3D" id="3.90.190.20">
    <property type="entry name" value="Mur ligase, C-terminal domain"/>
    <property type="match status" value="1"/>
</dbReference>
<dbReference type="InterPro" id="IPR035911">
    <property type="entry name" value="MurE/MurF_N"/>
</dbReference>
<dbReference type="FunFam" id="3.90.190.20:FF:000006">
    <property type="entry name" value="UDP-N-acetylmuramoyl-L-alanyl-D-glutamate--2,6-diaminopimelate ligase"/>
    <property type="match status" value="1"/>
</dbReference>
<evidence type="ECO:0000259" key="22">
    <source>
        <dbReference type="Pfam" id="PF02875"/>
    </source>
</evidence>
<keyword evidence="11 19" id="KW-0961">Cell wall biogenesis/degradation</keyword>
<evidence type="ECO:0000259" key="21">
    <source>
        <dbReference type="Pfam" id="PF01225"/>
    </source>
</evidence>
<dbReference type="OrthoDB" id="9800958at2"/>
<comment type="caution">
    <text evidence="24">The sequence shown here is derived from an EMBL/GenBank/DDBJ whole genome shotgun (WGS) entry which is preliminary data.</text>
</comment>
<evidence type="ECO:0000256" key="9">
    <source>
        <dbReference type="ARBA" id="ARBA00022984"/>
    </source>
</evidence>
<evidence type="ECO:0000256" key="8">
    <source>
        <dbReference type="ARBA" id="ARBA00022960"/>
    </source>
</evidence>
<feature type="short sequence motif" description="Meso-diaminopimelate recognition motif" evidence="19">
    <location>
        <begin position="410"/>
        <end position="413"/>
    </location>
</feature>
<feature type="binding site" evidence="19">
    <location>
        <position position="386"/>
    </location>
    <ligand>
        <name>meso-2,6-diaminopimelate</name>
        <dbReference type="ChEBI" id="CHEBI:57791"/>
    </ligand>
</feature>
<keyword evidence="4 19" id="KW-0436">Ligase</keyword>
<comment type="subcellular location">
    <subcellularLocation>
        <location evidence="19 20">Cytoplasm</location>
    </subcellularLocation>
</comment>
<feature type="domain" description="Mur ligase C-terminal" evidence="22">
    <location>
        <begin position="337"/>
        <end position="467"/>
    </location>
</feature>
<dbReference type="NCBIfam" id="TIGR01085">
    <property type="entry name" value="murE"/>
    <property type="match status" value="1"/>
</dbReference>
<evidence type="ECO:0000313" key="25">
    <source>
        <dbReference type="Proteomes" id="UP000325218"/>
    </source>
</evidence>
<evidence type="ECO:0000256" key="20">
    <source>
        <dbReference type="RuleBase" id="RU004135"/>
    </source>
</evidence>
<name>A0A5D0CVT9_9BACL</name>
<dbReference type="PANTHER" id="PTHR23135:SF4">
    <property type="entry name" value="UDP-N-ACETYLMURAMOYL-L-ALANYL-D-GLUTAMATE--2,6-DIAMINOPIMELATE LIGASE MURE HOMOLOG, CHLOROPLASTIC"/>
    <property type="match status" value="1"/>
</dbReference>
<evidence type="ECO:0000256" key="1">
    <source>
        <dbReference type="ARBA" id="ARBA00004752"/>
    </source>
</evidence>
<organism evidence="24 25">
    <name type="scientific">Paenibacillus faecis</name>
    <dbReference type="NCBI Taxonomy" id="862114"/>
    <lineage>
        <taxon>Bacteria</taxon>
        <taxon>Bacillati</taxon>
        <taxon>Bacillota</taxon>
        <taxon>Bacilli</taxon>
        <taxon>Bacillales</taxon>
        <taxon>Paenibacillaceae</taxon>
        <taxon>Paenibacillus</taxon>
    </lineage>
</organism>
<evidence type="ECO:0000256" key="12">
    <source>
        <dbReference type="ARBA" id="ARBA00050251"/>
    </source>
</evidence>
<evidence type="ECO:0000256" key="4">
    <source>
        <dbReference type="ARBA" id="ARBA00022598"/>
    </source>
</evidence>
<reference evidence="24 25" key="1">
    <citation type="submission" date="2019-08" db="EMBL/GenBank/DDBJ databases">
        <title>Genome sequencing of Paenibacillus faecis DSM 23593(T).</title>
        <authorList>
            <person name="Kook J.-K."/>
            <person name="Park S.-N."/>
            <person name="Lim Y.K."/>
        </authorList>
    </citation>
    <scope>NUCLEOTIDE SEQUENCE [LARGE SCALE GENOMIC DNA]</scope>
    <source>
        <strain evidence="24 25">DSM 23593</strain>
    </source>
</reference>
<evidence type="ECO:0000256" key="17">
    <source>
        <dbReference type="ARBA" id="ARBA00076158"/>
    </source>
</evidence>
<feature type="binding site" evidence="19">
    <location>
        <position position="469"/>
    </location>
    <ligand>
        <name>meso-2,6-diaminopimelate</name>
        <dbReference type="ChEBI" id="CHEBI:57791"/>
    </ligand>
</feature>
<feature type="binding site" evidence="19">
    <location>
        <position position="465"/>
    </location>
    <ligand>
        <name>meso-2,6-diaminopimelate</name>
        <dbReference type="ChEBI" id="CHEBI:57791"/>
    </ligand>
</feature>
<sequence>MLLKDLATYIIGSEIRGDAGTECRGISIDSRKISPGDLFVCLPGHTVDGHDYAKKAAEAGAAALVVQRWLDDVTLPQLKVKDSRVAMAVLGNVFFDFPSSRMKVIGVTGTNGKTTTTYLIERILQDQGKSAGLIGTIQRRYAGQTFPMSGTTPESLDLQRYLHEMIEADTDYCVMEVSSHALDQGRVKGTKFRTAVFTNLTQDHLDYHKSMEEYRAAKGLFFSRLGNTYASSPEERSYAVLNADDPASAYFAKQTAVEIVTYGVDQEADVRASNIRITAKGTTFHADTFLGNIDITLKMVGKFNVYNALAAMTAALLEGVSLQDIKSSLEAIPGVDGRVEAVDEGQSFAVIVDYAHTPDGLENVLNAVNEFAKGRVICVFGCGGDRDRTKRPIMGKIAARLSGYVIVTSDNPRTEDPELILKDIEAGLEEDGVPRERYELIVDRREAIQKAIEMASPEDVVLIAGKGHETYQLIGKEVHDFDDRIVAKEAIRGLNK</sequence>
<dbReference type="PROSITE" id="PS01011">
    <property type="entry name" value="FOLYLPOLYGLU_SYNT_1"/>
    <property type="match status" value="1"/>
</dbReference>
<evidence type="ECO:0000256" key="10">
    <source>
        <dbReference type="ARBA" id="ARBA00023306"/>
    </source>
</evidence>
<evidence type="ECO:0000259" key="23">
    <source>
        <dbReference type="Pfam" id="PF08245"/>
    </source>
</evidence>
<comment type="catalytic activity">
    <reaction evidence="12 19">
        <text>UDP-N-acetyl-alpha-D-muramoyl-L-alanyl-D-glutamate + meso-2,6-diaminopimelate + ATP = UDP-N-acetyl-alpha-D-muramoyl-L-alanyl-gamma-D-glutamyl-meso-2,6-diaminopimelate + ADP + phosphate + H(+)</text>
        <dbReference type="Rhea" id="RHEA:23676"/>
        <dbReference type="ChEBI" id="CHEBI:15378"/>
        <dbReference type="ChEBI" id="CHEBI:30616"/>
        <dbReference type="ChEBI" id="CHEBI:43474"/>
        <dbReference type="ChEBI" id="CHEBI:57791"/>
        <dbReference type="ChEBI" id="CHEBI:83900"/>
        <dbReference type="ChEBI" id="CHEBI:83905"/>
        <dbReference type="ChEBI" id="CHEBI:456216"/>
        <dbReference type="EC" id="6.3.2.13"/>
    </reaction>
</comment>
<feature type="binding site" evidence="19">
    <location>
        <position position="186"/>
    </location>
    <ligand>
        <name>UDP-N-acetyl-alpha-D-muramoyl-L-alanyl-D-glutamate</name>
        <dbReference type="ChEBI" id="CHEBI:83900"/>
    </ligand>
</feature>
<evidence type="ECO:0000313" key="24">
    <source>
        <dbReference type="EMBL" id="TYA12995.1"/>
    </source>
</evidence>
<dbReference type="GO" id="GO:0000287">
    <property type="term" value="F:magnesium ion binding"/>
    <property type="evidence" value="ECO:0007669"/>
    <property type="project" value="UniProtKB-UniRule"/>
</dbReference>
<dbReference type="PANTHER" id="PTHR23135">
    <property type="entry name" value="MUR LIGASE FAMILY MEMBER"/>
    <property type="match status" value="1"/>
</dbReference>
<evidence type="ECO:0000256" key="16">
    <source>
        <dbReference type="ARBA" id="ARBA00075482"/>
    </source>
</evidence>
<dbReference type="GO" id="GO:0071555">
    <property type="term" value="P:cell wall organization"/>
    <property type="evidence" value="ECO:0007669"/>
    <property type="project" value="UniProtKB-KW"/>
</dbReference>
<dbReference type="GO" id="GO:0008360">
    <property type="term" value="P:regulation of cell shape"/>
    <property type="evidence" value="ECO:0007669"/>
    <property type="project" value="UniProtKB-KW"/>
</dbReference>
<dbReference type="GO" id="GO:0051301">
    <property type="term" value="P:cell division"/>
    <property type="evidence" value="ECO:0007669"/>
    <property type="project" value="UniProtKB-KW"/>
</dbReference>
<dbReference type="InterPro" id="IPR004101">
    <property type="entry name" value="Mur_ligase_C"/>
</dbReference>
<keyword evidence="3 19" id="KW-0963">Cytoplasm</keyword>
<feature type="modified residue" description="N6-carboxylysine" evidence="19">
    <location>
        <position position="218"/>
    </location>
</feature>
<protein>
    <recommendedName>
        <fullName evidence="15 19">UDP-N-acetylmuramoyl-L-alanyl-D-glutamate--2,6-diaminopimelate ligase</fullName>
        <ecNumber evidence="14 19">6.3.2.13</ecNumber>
    </recommendedName>
    <alternativeName>
        <fullName evidence="16 19">Meso-A2pm-adding enzyme</fullName>
    </alternativeName>
    <alternativeName>
        <fullName evidence="17 19">Meso-diaminopimelate-adding enzyme</fullName>
    </alternativeName>
    <alternativeName>
        <fullName evidence="18 19">UDP-MurNAc-L-Ala-D-Glu:meso-diaminopimelate ligase</fullName>
    </alternativeName>
    <alternativeName>
        <fullName evidence="19">UDP-MurNAc-tripeptide synthetase</fullName>
    </alternativeName>
    <alternativeName>
        <fullName evidence="19">UDP-N-acetylmuramyl-tripeptide synthetase</fullName>
    </alternativeName>
</protein>
<dbReference type="RefSeq" id="WP_148451595.1">
    <property type="nucleotide sequence ID" value="NZ_VSDO01000002.1"/>
</dbReference>
<dbReference type="Pfam" id="PF08245">
    <property type="entry name" value="Mur_ligase_M"/>
    <property type="match status" value="1"/>
</dbReference>
<dbReference type="GO" id="GO:0008765">
    <property type="term" value="F:UDP-N-acetylmuramoylalanyl-D-glutamate-2,6-diaminopimelate ligase activity"/>
    <property type="evidence" value="ECO:0007669"/>
    <property type="project" value="UniProtKB-UniRule"/>
</dbReference>
<comment type="caution">
    <text evidence="19">Lacks conserved residue(s) required for the propagation of feature annotation.</text>
</comment>
<comment type="similarity">
    <text evidence="2 19">Belongs to the MurCDEF family. MurE subfamily.</text>
</comment>
<dbReference type="SUPFAM" id="SSF63418">
    <property type="entry name" value="MurE/MurF N-terminal domain"/>
    <property type="match status" value="1"/>
</dbReference>
<feature type="binding site" evidence="19">
    <location>
        <begin position="151"/>
        <end position="152"/>
    </location>
    <ligand>
        <name>UDP-N-acetyl-alpha-D-muramoyl-L-alanyl-D-glutamate</name>
        <dbReference type="ChEBI" id="CHEBI:83900"/>
    </ligand>
</feature>
<dbReference type="Gene3D" id="3.40.1390.10">
    <property type="entry name" value="MurE/MurF, N-terminal domain"/>
    <property type="match status" value="1"/>
</dbReference>
<dbReference type="Pfam" id="PF02875">
    <property type="entry name" value="Mur_ligase_C"/>
    <property type="match status" value="1"/>
</dbReference>
<accession>A0A5D0CVT9</accession>
<dbReference type="NCBIfam" id="NF001126">
    <property type="entry name" value="PRK00139.1-4"/>
    <property type="match status" value="1"/>
</dbReference>
<evidence type="ECO:0000256" key="3">
    <source>
        <dbReference type="ARBA" id="ARBA00022490"/>
    </source>
</evidence>
<feature type="domain" description="Mur ligase central" evidence="23">
    <location>
        <begin position="107"/>
        <end position="315"/>
    </location>
</feature>
<dbReference type="GO" id="GO:0005524">
    <property type="term" value="F:ATP binding"/>
    <property type="evidence" value="ECO:0007669"/>
    <property type="project" value="UniProtKB-UniRule"/>
</dbReference>
<keyword evidence="6 19" id="KW-0547">Nucleotide-binding</keyword>
<dbReference type="UniPathway" id="UPA00219"/>
<comment type="cofactor">
    <cofactor evidence="19">
        <name>Mg(2+)</name>
        <dbReference type="ChEBI" id="CHEBI:18420"/>
    </cofactor>
</comment>
<evidence type="ECO:0000256" key="7">
    <source>
        <dbReference type="ARBA" id="ARBA00022840"/>
    </source>
</evidence>
<gene>
    <name evidence="19" type="primary">murE</name>
    <name evidence="24" type="ORF">FRY98_09905</name>
</gene>
<feature type="binding site" evidence="19">
    <location>
        <begin position="410"/>
        <end position="413"/>
    </location>
    <ligand>
        <name>meso-2,6-diaminopimelate</name>
        <dbReference type="ChEBI" id="CHEBI:57791"/>
    </ligand>
</feature>
<dbReference type="SUPFAM" id="SSF53623">
    <property type="entry name" value="MurD-like peptide ligases, catalytic domain"/>
    <property type="match status" value="1"/>
</dbReference>
<dbReference type="GO" id="GO:0004326">
    <property type="term" value="F:tetrahydrofolylpolyglutamate synthase activity"/>
    <property type="evidence" value="ECO:0007669"/>
    <property type="project" value="InterPro"/>
</dbReference>
<keyword evidence="8 19" id="KW-0133">Cell shape</keyword>
<dbReference type="HAMAP" id="MF_00208">
    <property type="entry name" value="MurE"/>
    <property type="match status" value="1"/>
</dbReference>
<feature type="binding site" evidence="19">
    <location>
        <position position="178"/>
    </location>
    <ligand>
        <name>UDP-N-acetyl-alpha-D-muramoyl-L-alanyl-D-glutamate</name>
        <dbReference type="ChEBI" id="CHEBI:83900"/>
    </ligand>
</feature>
<keyword evidence="19" id="KW-0460">Magnesium</keyword>
<dbReference type="InterPro" id="IPR000713">
    <property type="entry name" value="Mur_ligase_N"/>
</dbReference>
<keyword evidence="7 19" id="KW-0067">ATP-binding</keyword>
<evidence type="ECO:0000256" key="5">
    <source>
        <dbReference type="ARBA" id="ARBA00022618"/>
    </source>
</evidence>